<keyword evidence="1" id="KW-0805">Transcription regulation</keyword>
<dbReference type="OrthoDB" id="6430772at2"/>
<dbReference type="PRINTS" id="PR00455">
    <property type="entry name" value="HTHTETR"/>
</dbReference>
<keyword evidence="3" id="KW-0804">Transcription</keyword>
<sequence>MKSNNNTKQIILESASKLIAKQGVKSTSLADIAKYSNISKGTLYYYYSSKYDIIADIADTHLEIITKAVLDCVKNVTGDEDTFSLVQVIVDRISTISSTGRIHMYLICEAITENEALRLQFAEKYREWRFTLREELIKAFGGIKDEREIEALSFLLISVVDGLVMQSLLKAENIPYSDIAKCLVDTIVTKKTRD</sequence>
<comment type="caution">
    <text evidence="6">The sequence shown here is derived from an EMBL/GenBank/DDBJ whole genome shotgun (WGS) entry which is preliminary data.</text>
</comment>
<proteinExistence type="predicted"/>
<feature type="DNA-binding region" description="H-T-H motif" evidence="4">
    <location>
        <begin position="28"/>
        <end position="47"/>
    </location>
</feature>
<dbReference type="PANTHER" id="PTHR47506:SF1">
    <property type="entry name" value="HTH-TYPE TRANSCRIPTIONAL REGULATOR YJDC"/>
    <property type="match status" value="1"/>
</dbReference>
<name>A0A544QUT4_9FIRM</name>
<dbReference type="Pfam" id="PF00440">
    <property type="entry name" value="TetR_N"/>
    <property type="match status" value="1"/>
</dbReference>
<dbReference type="EMBL" id="SGJB01000010">
    <property type="protein sequence ID" value="TQQ84446.1"/>
    <property type="molecule type" value="Genomic_DNA"/>
</dbReference>
<dbReference type="PROSITE" id="PS50977">
    <property type="entry name" value="HTH_TETR_2"/>
    <property type="match status" value="1"/>
</dbReference>
<reference evidence="6 7" key="1">
    <citation type="submission" date="2019-02" db="EMBL/GenBank/DDBJ databases">
        <title>Peptostreptococcaceae bacterium ZHW00191 nov., a new bacterium isolated from the human gut.</title>
        <authorList>
            <person name="Zhou H.-W."/>
            <person name="Chen X.-J."/>
        </authorList>
    </citation>
    <scope>NUCLEOTIDE SEQUENCE [LARGE SCALE GENOMIC DNA]</scope>
    <source>
        <strain evidence="6 7">ZHW00191</strain>
    </source>
</reference>
<dbReference type="Gene3D" id="1.10.357.10">
    <property type="entry name" value="Tetracycline Repressor, domain 2"/>
    <property type="match status" value="1"/>
</dbReference>
<feature type="domain" description="HTH tetR-type" evidence="5">
    <location>
        <begin position="5"/>
        <end position="65"/>
    </location>
</feature>
<evidence type="ECO:0000259" key="5">
    <source>
        <dbReference type="PROSITE" id="PS50977"/>
    </source>
</evidence>
<dbReference type="SUPFAM" id="SSF48498">
    <property type="entry name" value="Tetracyclin repressor-like, C-terminal domain"/>
    <property type="match status" value="1"/>
</dbReference>
<dbReference type="SUPFAM" id="SSF46689">
    <property type="entry name" value="Homeodomain-like"/>
    <property type="match status" value="1"/>
</dbReference>
<dbReference type="InterPro" id="IPR009057">
    <property type="entry name" value="Homeodomain-like_sf"/>
</dbReference>
<evidence type="ECO:0000256" key="3">
    <source>
        <dbReference type="ARBA" id="ARBA00023163"/>
    </source>
</evidence>
<dbReference type="PANTHER" id="PTHR47506">
    <property type="entry name" value="TRANSCRIPTIONAL REGULATORY PROTEIN"/>
    <property type="match status" value="1"/>
</dbReference>
<dbReference type="Proteomes" id="UP000317863">
    <property type="component" value="Unassembled WGS sequence"/>
</dbReference>
<evidence type="ECO:0000313" key="6">
    <source>
        <dbReference type="EMBL" id="TQQ84446.1"/>
    </source>
</evidence>
<evidence type="ECO:0000256" key="2">
    <source>
        <dbReference type="ARBA" id="ARBA00023125"/>
    </source>
</evidence>
<evidence type="ECO:0000313" key="7">
    <source>
        <dbReference type="Proteomes" id="UP000317863"/>
    </source>
</evidence>
<dbReference type="InterPro" id="IPR036271">
    <property type="entry name" value="Tet_transcr_reg_TetR-rel_C_sf"/>
</dbReference>
<evidence type="ECO:0000256" key="4">
    <source>
        <dbReference type="PROSITE-ProRule" id="PRU00335"/>
    </source>
</evidence>
<dbReference type="AlphaFoldDB" id="A0A544QUT4"/>
<protein>
    <submittedName>
        <fullName evidence="6">TetR/AcrR family transcriptional regulator</fullName>
    </submittedName>
</protein>
<organism evidence="6 7">
    <name type="scientific">Peptacetobacter hominis</name>
    <dbReference type="NCBI Taxonomy" id="2743610"/>
    <lineage>
        <taxon>Bacteria</taxon>
        <taxon>Bacillati</taxon>
        <taxon>Bacillota</taxon>
        <taxon>Clostridia</taxon>
        <taxon>Peptostreptococcales</taxon>
        <taxon>Peptostreptococcaceae</taxon>
        <taxon>Peptacetobacter</taxon>
    </lineage>
</organism>
<keyword evidence="2 4" id="KW-0238">DNA-binding</keyword>
<dbReference type="RefSeq" id="WP_142536105.1">
    <property type="nucleotide sequence ID" value="NZ_SGJB01000010.1"/>
</dbReference>
<gene>
    <name evidence="6" type="ORF">EXD82_06475</name>
</gene>
<accession>A0A544QUT4</accession>
<evidence type="ECO:0000256" key="1">
    <source>
        <dbReference type="ARBA" id="ARBA00023015"/>
    </source>
</evidence>
<dbReference type="GO" id="GO:0003677">
    <property type="term" value="F:DNA binding"/>
    <property type="evidence" value="ECO:0007669"/>
    <property type="project" value="UniProtKB-UniRule"/>
</dbReference>
<dbReference type="InterPro" id="IPR001647">
    <property type="entry name" value="HTH_TetR"/>
</dbReference>
<keyword evidence="7" id="KW-1185">Reference proteome</keyword>